<dbReference type="PANTHER" id="PTHR38432">
    <property type="entry name" value="TELA-LIKE PROTEIN SAOUHSC_01408"/>
    <property type="match status" value="1"/>
</dbReference>
<proteinExistence type="inferred from homology"/>
<protein>
    <submittedName>
        <fullName evidence="3">Toxic anion resistance protein</fullName>
    </submittedName>
</protein>
<evidence type="ECO:0000256" key="1">
    <source>
        <dbReference type="ARBA" id="ARBA00005541"/>
    </source>
</evidence>
<gene>
    <name evidence="3" type="ORF">JF887_13040</name>
</gene>
<evidence type="ECO:0000256" key="2">
    <source>
        <dbReference type="SAM" id="MobiDB-lite"/>
    </source>
</evidence>
<evidence type="ECO:0000313" key="4">
    <source>
        <dbReference type="Proteomes" id="UP000614410"/>
    </source>
</evidence>
<accession>A0A934KNT4</accession>
<comment type="similarity">
    <text evidence="1">Belongs to the TelA family.</text>
</comment>
<dbReference type="Proteomes" id="UP000614410">
    <property type="component" value="Unassembled WGS sequence"/>
</dbReference>
<sequence>MPDPTSASAPDSSATAGGAEVSLSLSAPEVVAAVAPEQAEKQVAVPSDAAQRIDSMVSAFVDGIAALDVHGDRYRRRVDDIDTLAEREIRSTSDVSNRLLDRPARAMSGLGDSNTPIAKGLLDLRRSVEDLNPAKHDLSHSGPRKLLGVIPFGDRVRAYFSRYQKSQSHIQGIVGALREGGAELEKDNAAIGQEQKALWTQMETLRQYAYMAEQLDTGLEARIDAVDTNDPDHARVLREDVLFPVRRRRQEILTQLAVAVQGYAALRVVETNNRELIRAVRTATTTTVAALRTAVMVAQALTNQRLVSEQVKAVNEVTSSMIESTSSALRDQTTTVEDQAQSPGLDIASLQRAWDNVFAALDQIDSYKLRALDAMKVTVQTLSEQVERSNAQVERLHANETDQRRVAAGTPSLRLP</sequence>
<organism evidence="3 4">
    <name type="scientific">Candidatus Amunia macphersoniae</name>
    <dbReference type="NCBI Taxonomy" id="3127014"/>
    <lineage>
        <taxon>Bacteria</taxon>
        <taxon>Bacillati</taxon>
        <taxon>Candidatus Dormiibacterota</taxon>
        <taxon>Candidatus Dormibacteria</taxon>
        <taxon>Candidatus Aeolococcales</taxon>
        <taxon>Candidatus Aeolococcaceae</taxon>
        <taxon>Candidatus Amunia</taxon>
    </lineage>
</organism>
<comment type="caution">
    <text evidence="3">The sequence shown here is derived from an EMBL/GenBank/DDBJ whole genome shotgun (WGS) entry which is preliminary data.</text>
</comment>
<dbReference type="EMBL" id="JAEKNN010000061">
    <property type="protein sequence ID" value="MBJ7610338.1"/>
    <property type="molecule type" value="Genomic_DNA"/>
</dbReference>
<reference evidence="3 4" key="1">
    <citation type="submission" date="2020-10" db="EMBL/GenBank/DDBJ databases">
        <title>Ca. Dormibacterota MAGs.</title>
        <authorList>
            <person name="Montgomery K."/>
        </authorList>
    </citation>
    <scope>NUCLEOTIDE SEQUENCE [LARGE SCALE GENOMIC DNA]</scope>
    <source>
        <strain evidence="3">Mitchell_Peninsula_5</strain>
    </source>
</reference>
<feature type="region of interest" description="Disordered" evidence="2">
    <location>
        <begin position="389"/>
        <end position="416"/>
    </location>
</feature>
<dbReference type="AlphaFoldDB" id="A0A934KNT4"/>
<name>A0A934KNT4_9BACT</name>
<dbReference type="InterPro" id="IPR008863">
    <property type="entry name" value="Toxic_anion-R_TelA"/>
</dbReference>
<dbReference type="Pfam" id="PF05816">
    <property type="entry name" value="TelA"/>
    <property type="match status" value="1"/>
</dbReference>
<dbReference type="PANTHER" id="PTHR38432:SF1">
    <property type="entry name" value="TELA-LIKE PROTEIN SAOUHSC_01408"/>
    <property type="match status" value="1"/>
</dbReference>
<feature type="region of interest" description="Disordered" evidence="2">
    <location>
        <begin position="1"/>
        <end position="20"/>
    </location>
</feature>
<feature type="compositionally biased region" description="Basic and acidic residues" evidence="2">
    <location>
        <begin position="394"/>
        <end position="405"/>
    </location>
</feature>
<evidence type="ECO:0000313" key="3">
    <source>
        <dbReference type="EMBL" id="MBJ7610338.1"/>
    </source>
</evidence>